<dbReference type="AlphaFoldDB" id="A0A382URB7"/>
<dbReference type="EMBL" id="UINC01146127">
    <property type="protein sequence ID" value="SVD36677.1"/>
    <property type="molecule type" value="Genomic_DNA"/>
</dbReference>
<organism evidence="2">
    <name type="scientific">marine metagenome</name>
    <dbReference type="NCBI Taxonomy" id="408172"/>
    <lineage>
        <taxon>unclassified sequences</taxon>
        <taxon>metagenomes</taxon>
        <taxon>ecological metagenomes</taxon>
    </lineage>
</organism>
<feature type="region of interest" description="Disordered" evidence="1">
    <location>
        <begin position="1"/>
        <end position="35"/>
    </location>
</feature>
<feature type="non-terminal residue" evidence="2">
    <location>
        <position position="1"/>
    </location>
</feature>
<evidence type="ECO:0000313" key="2">
    <source>
        <dbReference type="EMBL" id="SVD36677.1"/>
    </source>
</evidence>
<name>A0A382URB7_9ZZZZ</name>
<feature type="compositionally biased region" description="Basic and acidic residues" evidence="1">
    <location>
        <begin position="1"/>
        <end position="15"/>
    </location>
</feature>
<gene>
    <name evidence="2" type="ORF">METZ01_LOCUS389531</name>
</gene>
<protein>
    <submittedName>
        <fullName evidence="2">Uncharacterized protein</fullName>
    </submittedName>
</protein>
<accession>A0A382URB7</accession>
<evidence type="ECO:0000256" key="1">
    <source>
        <dbReference type="SAM" id="MobiDB-lite"/>
    </source>
</evidence>
<proteinExistence type="predicted"/>
<reference evidence="2" key="1">
    <citation type="submission" date="2018-05" db="EMBL/GenBank/DDBJ databases">
        <authorList>
            <person name="Lanie J.A."/>
            <person name="Ng W.-L."/>
            <person name="Kazmierczak K.M."/>
            <person name="Andrzejewski T.M."/>
            <person name="Davidsen T.M."/>
            <person name="Wayne K.J."/>
            <person name="Tettelin H."/>
            <person name="Glass J.I."/>
            <person name="Rusch D."/>
            <person name="Podicherti R."/>
            <person name="Tsui H.-C.T."/>
            <person name="Winkler M.E."/>
        </authorList>
    </citation>
    <scope>NUCLEOTIDE SEQUENCE</scope>
</reference>
<sequence>NSLEDERKKLLEPRGDPLLGDENADSSPENPDAES</sequence>